<dbReference type="InterPro" id="IPR006091">
    <property type="entry name" value="Acyl-CoA_Oxase/DH_mid-dom"/>
</dbReference>
<evidence type="ECO:0000256" key="5">
    <source>
        <dbReference type="ARBA" id="ARBA00023002"/>
    </source>
</evidence>
<reference evidence="10 11" key="1">
    <citation type="journal article" date="2012" name="J. Bacteriol.">
        <title>Genome sequence of benzo(a)pyrene-degrading bacterium Novosphingobium pentaromativorans US6-1.</title>
        <authorList>
            <person name="Luo Y.R."/>
            <person name="Kang S.G."/>
            <person name="Kim S.J."/>
            <person name="Kim M.R."/>
            <person name="Li N."/>
            <person name="Lee J.H."/>
            <person name="Kwon K.K."/>
        </authorList>
    </citation>
    <scope>NUCLEOTIDE SEQUENCE [LARGE SCALE GENOMIC DNA]</scope>
    <source>
        <strain evidence="10 11">US6-1</strain>
    </source>
</reference>
<dbReference type="Pfam" id="PF02770">
    <property type="entry name" value="Acyl-CoA_dh_M"/>
    <property type="match status" value="1"/>
</dbReference>
<dbReference type="GO" id="GO:0005886">
    <property type="term" value="C:plasma membrane"/>
    <property type="evidence" value="ECO:0007669"/>
    <property type="project" value="TreeGrafter"/>
</dbReference>
<sequence>MRLIEDPKLDRFRAECRDWLQDNVPTAKRPPDGLALREYDLAWQRTQYEGGWAGVSWPKEYGGRGLSVLEQLIWHEEYARAGAPPSASMFVALSHAGPTLIVQGSDEQKQRYLPKILKGEENWCQGFSEPGAGSDLASLKTRGVVDGDHLVVTGTKIWTSYAEGANRQELLVRTDPEQPRHRGLTWIVCDMDLPGIDIRPITAMSGVTHFAQVFYDEVRIPLANVVGEINKGWAIAMTTLGFERGTGTIAHQIELANGVERLIEVAGETTDPETGRSLLDDDAVAARLAGLRAEVMALRSLTVASVSRGMREEVPGAEGNIPALYFGELTRRVNGAALEILGPAALARDGEHNWPLHYLESFKWAIGGGTSEIRRNVIGERVLGLPRGPRAI</sequence>
<comment type="caution">
    <text evidence="10">The sequence shown here is derived from an EMBL/GenBank/DDBJ whole genome shotgun (WGS) entry which is preliminary data.</text>
</comment>
<dbReference type="InterPro" id="IPR046373">
    <property type="entry name" value="Acyl-CoA_Oxase/DH_mid-dom_sf"/>
</dbReference>
<keyword evidence="4 6" id="KW-0274">FAD</keyword>
<dbReference type="PATRIC" id="fig|1088721.3.peg.2019"/>
<evidence type="ECO:0000256" key="3">
    <source>
        <dbReference type="ARBA" id="ARBA00022630"/>
    </source>
</evidence>
<gene>
    <name evidence="10" type="ORF">NSU_2040</name>
</gene>
<organism evidence="10 11">
    <name type="scientific">Novosphingobium pentaromativorans US6-1</name>
    <dbReference type="NCBI Taxonomy" id="1088721"/>
    <lineage>
        <taxon>Bacteria</taxon>
        <taxon>Pseudomonadati</taxon>
        <taxon>Pseudomonadota</taxon>
        <taxon>Alphaproteobacteria</taxon>
        <taxon>Sphingomonadales</taxon>
        <taxon>Sphingomonadaceae</taxon>
        <taxon>Novosphingobium</taxon>
    </lineage>
</organism>
<protein>
    <submittedName>
        <fullName evidence="10">Putative acyl-CoA dehydrogenase</fullName>
    </submittedName>
</protein>
<evidence type="ECO:0000256" key="6">
    <source>
        <dbReference type="RuleBase" id="RU362125"/>
    </source>
</evidence>
<dbReference type="EMBL" id="AGFM01000029">
    <property type="protein sequence ID" value="EHJ60880.1"/>
    <property type="molecule type" value="Genomic_DNA"/>
</dbReference>
<dbReference type="PANTHER" id="PTHR43292:SF3">
    <property type="entry name" value="ACYL-COA DEHYDROGENASE FADE29"/>
    <property type="match status" value="1"/>
</dbReference>
<dbReference type="GO" id="GO:0050660">
    <property type="term" value="F:flavin adenine dinucleotide binding"/>
    <property type="evidence" value="ECO:0007669"/>
    <property type="project" value="InterPro"/>
</dbReference>
<dbReference type="AlphaFoldDB" id="G6ECG9"/>
<keyword evidence="11" id="KW-1185">Reference proteome</keyword>
<dbReference type="STRING" id="1088721.JI59_09885"/>
<dbReference type="Proteomes" id="UP000004030">
    <property type="component" value="Unassembled WGS sequence"/>
</dbReference>
<evidence type="ECO:0000313" key="10">
    <source>
        <dbReference type="EMBL" id="EHJ60880.1"/>
    </source>
</evidence>
<feature type="domain" description="Acyl-CoA oxidase/dehydrogenase middle" evidence="8">
    <location>
        <begin position="124"/>
        <end position="208"/>
    </location>
</feature>
<dbReference type="InterPro" id="IPR037069">
    <property type="entry name" value="AcylCoA_DH/ox_N_sf"/>
</dbReference>
<evidence type="ECO:0000259" key="8">
    <source>
        <dbReference type="Pfam" id="PF02770"/>
    </source>
</evidence>
<dbReference type="Gene3D" id="1.20.140.10">
    <property type="entry name" value="Butyryl-CoA Dehydrogenase, subunit A, domain 3"/>
    <property type="match status" value="1"/>
</dbReference>
<dbReference type="Gene3D" id="2.40.110.10">
    <property type="entry name" value="Butyryl-CoA Dehydrogenase, subunit A, domain 2"/>
    <property type="match status" value="1"/>
</dbReference>
<feature type="domain" description="Acyl-CoA dehydrogenase/oxidase C-terminal" evidence="7">
    <location>
        <begin position="230"/>
        <end position="383"/>
    </location>
</feature>
<evidence type="ECO:0000259" key="7">
    <source>
        <dbReference type="Pfam" id="PF00441"/>
    </source>
</evidence>
<dbReference type="KEGG" id="npn:JI59_09885"/>
<comment type="similarity">
    <text evidence="2 6">Belongs to the acyl-CoA dehydrogenase family.</text>
</comment>
<evidence type="ECO:0000259" key="9">
    <source>
        <dbReference type="Pfam" id="PF02771"/>
    </source>
</evidence>
<dbReference type="Gene3D" id="1.10.540.10">
    <property type="entry name" value="Acyl-CoA dehydrogenase/oxidase, N-terminal domain"/>
    <property type="match status" value="1"/>
</dbReference>
<dbReference type="InterPro" id="IPR036250">
    <property type="entry name" value="AcylCo_DH-like_C"/>
</dbReference>
<keyword evidence="3 6" id="KW-0285">Flavoprotein</keyword>
<dbReference type="InterPro" id="IPR009075">
    <property type="entry name" value="AcylCo_DH/oxidase_C"/>
</dbReference>
<accession>G6ECG9</accession>
<dbReference type="InterPro" id="IPR013786">
    <property type="entry name" value="AcylCoA_DH/ox_N"/>
</dbReference>
<evidence type="ECO:0000313" key="11">
    <source>
        <dbReference type="Proteomes" id="UP000004030"/>
    </source>
</evidence>
<dbReference type="Pfam" id="PF02771">
    <property type="entry name" value="Acyl-CoA_dh_N"/>
    <property type="match status" value="1"/>
</dbReference>
<name>G6ECG9_9SPHN</name>
<dbReference type="eggNOG" id="COG1960">
    <property type="taxonomic scope" value="Bacteria"/>
</dbReference>
<proteinExistence type="inferred from homology"/>
<dbReference type="InterPro" id="IPR009100">
    <property type="entry name" value="AcylCoA_DH/oxidase_NM_dom_sf"/>
</dbReference>
<dbReference type="SUPFAM" id="SSF56645">
    <property type="entry name" value="Acyl-CoA dehydrogenase NM domain-like"/>
    <property type="match status" value="1"/>
</dbReference>
<evidence type="ECO:0000256" key="2">
    <source>
        <dbReference type="ARBA" id="ARBA00009347"/>
    </source>
</evidence>
<evidence type="ECO:0000256" key="4">
    <source>
        <dbReference type="ARBA" id="ARBA00022827"/>
    </source>
</evidence>
<dbReference type="SUPFAM" id="SSF47203">
    <property type="entry name" value="Acyl-CoA dehydrogenase C-terminal domain-like"/>
    <property type="match status" value="1"/>
</dbReference>
<dbReference type="InterPro" id="IPR052161">
    <property type="entry name" value="Mycobact_Acyl-CoA_DH"/>
</dbReference>
<dbReference type="PANTHER" id="PTHR43292">
    <property type="entry name" value="ACYL-COA DEHYDROGENASE"/>
    <property type="match status" value="1"/>
</dbReference>
<dbReference type="OrthoDB" id="9780544at2"/>
<evidence type="ECO:0000256" key="1">
    <source>
        <dbReference type="ARBA" id="ARBA00001974"/>
    </source>
</evidence>
<feature type="domain" description="Acyl-CoA dehydrogenase/oxidase N-terminal" evidence="9">
    <location>
        <begin position="10"/>
        <end position="120"/>
    </location>
</feature>
<dbReference type="RefSeq" id="WP_007012955.1">
    <property type="nucleotide sequence ID" value="NZ_AGFM01000029.1"/>
</dbReference>
<dbReference type="Pfam" id="PF00441">
    <property type="entry name" value="Acyl-CoA_dh_1"/>
    <property type="match status" value="1"/>
</dbReference>
<keyword evidence="5 6" id="KW-0560">Oxidoreductase</keyword>
<comment type="cofactor">
    <cofactor evidence="1 6">
        <name>FAD</name>
        <dbReference type="ChEBI" id="CHEBI:57692"/>
    </cofactor>
</comment>
<dbReference type="GO" id="GO:0016627">
    <property type="term" value="F:oxidoreductase activity, acting on the CH-CH group of donors"/>
    <property type="evidence" value="ECO:0007669"/>
    <property type="project" value="InterPro"/>
</dbReference>